<dbReference type="GO" id="GO:0046872">
    <property type="term" value="F:metal ion binding"/>
    <property type="evidence" value="ECO:0007669"/>
    <property type="project" value="UniProtKB-KW"/>
</dbReference>
<dbReference type="Pfam" id="PF13473">
    <property type="entry name" value="Cupredoxin_1"/>
    <property type="match status" value="1"/>
</dbReference>
<dbReference type="SUPFAM" id="SSF49503">
    <property type="entry name" value="Cupredoxins"/>
    <property type="match status" value="1"/>
</dbReference>
<keyword evidence="1" id="KW-0479">Metal-binding</keyword>
<gene>
    <name evidence="5" type="ORF">A3A38_04825</name>
</gene>
<accession>A0A1F6EHI1</accession>
<evidence type="ECO:0000256" key="3">
    <source>
        <dbReference type="SAM" id="MobiDB-lite"/>
    </source>
</evidence>
<organism evidence="5 6">
    <name type="scientific">Candidatus Kaiserbacteria bacterium RIFCSPLOWO2_01_FULL_53_17</name>
    <dbReference type="NCBI Taxonomy" id="1798511"/>
    <lineage>
        <taxon>Bacteria</taxon>
        <taxon>Candidatus Kaiseribacteriota</taxon>
    </lineage>
</organism>
<comment type="caution">
    <text evidence="5">The sequence shown here is derived from an EMBL/GenBank/DDBJ whole genome shotgun (WGS) entry which is preliminary data.</text>
</comment>
<dbReference type="InterPro" id="IPR050845">
    <property type="entry name" value="Cu-binding_ET"/>
</dbReference>
<evidence type="ECO:0000256" key="2">
    <source>
        <dbReference type="ARBA" id="ARBA00023008"/>
    </source>
</evidence>
<dbReference type="PROSITE" id="PS00079">
    <property type="entry name" value="MULTICOPPER_OXIDASE1"/>
    <property type="match status" value="1"/>
</dbReference>
<dbReference type="InterPro" id="IPR033138">
    <property type="entry name" value="Cu_oxidase_CS"/>
</dbReference>
<dbReference type="Proteomes" id="UP000177306">
    <property type="component" value="Unassembled WGS sequence"/>
</dbReference>
<reference evidence="5 6" key="1">
    <citation type="journal article" date="2016" name="Nat. Commun.">
        <title>Thousands of microbial genomes shed light on interconnected biogeochemical processes in an aquifer system.</title>
        <authorList>
            <person name="Anantharaman K."/>
            <person name="Brown C.T."/>
            <person name="Hug L.A."/>
            <person name="Sharon I."/>
            <person name="Castelle C.J."/>
            <person name="Probst A.J."/>
            <person name="Thomas B.C."/>
            <person name="Singh A."/>
            <person name="Wilkins M.J."/>
            <person name="Karaoz U."/>
            <person name="Brodie E.L."/>
            <person name="Williams K.H."/>
            <person name="Hubbard S.S."/>
            <person name="Banfield J.F."/>
        </authorList>
    </citation>
    <scope>NUCLEOTIDE SEQUENCE [LARGE SCALE GENOMIC DNA]</scope>
</reference>
<dbReference type="InterPro" id="IPR028096">
    <property type="entry name" value="EfeO_Cupredoxin"/>
</dbReference>
<dbReference type="Gene3D" id="2.60.40.420">
    <property type="entry name" value="Cupredoxins - blue copper proteins"/>
    <property type="match status" value="1"/>
</dbReference>
<dbReference type="AlphaFoldDB" id="A0A1F6EHI1"/>
<dbReference type="PANTHER" id="PTHR38439">
    <property type="entry name" value="AURACYANIN-B"/>
    <property type="match status" value="1"/>
</dbReference>
<feature type="domain" description="EfeO-type cupredoxin-like" evidence="4">
    <location>
        <begin position="82"/>
        <end position="167"/>
    </location>
</feature>
<keyword evidence="2" id="KW-0186">Copper</keyword>
<sequence>MKNFLIALVLVVILGGGYYWYAQQSAPAETSSAPPDFGMTADESNRDAMDAPPAANTSAGSSGANVNVNVGATVTTGTVKELTVSNAGLTFNPKTLLVKKGDRVKITFKNTGGTHDLRVDGYGVGTKVIQAGQEESFEFIADKAGTFEYYCSVGEHRQMGMKGTLTVQ</sequence>
<evidence type="ECO:0000259" key="4">
    <source>
        <dbReference type="Pfam" id="PF13473"/>
    </source>
</evidence>
<dbReference type="PANTHER" id="PTHR38439:SF3">
    <property type="entry name" value="COPPER-RESISTANT CUPROPROTEIN COPI"/>
    <property type="match status" value="1"/>
</dbReference>
<evidence type="ECO:0000256" key="1">
    <source>
        <dbReference type="ARBA" id="ARBA00022723"/>
    </source>
</evidence>
<evidence type="ECO:0000313" key="5">
    <source>
        <dbReference type="EMBL" id="OGG73106.1"/>
    </source>
</evidence>
<evidence type="ECO:0000313" key="6">
    <source>
        <dbReference type="Proteomes" id="UP000177306"/>
    </source>
</evidence>
<proteinExistence type="predicted"/>
<protein>
    <recommendedName>
        <fullName evidence="4">EfeO-type cupredoxin-like domain-containing protein</fullName>
    </recommendedName>
</protein>
<dbReference type="EMBL" id="MFLY01000010">
    <property type="protein sequence ID" value="OGG73106.1"/>
    <property type="molecule type" value="Genomic_DNA"/>
</dbReference>
<name>A0A1F6EHI1_9BACT</name>
<feature type="region of interest" description="Disordered" evidence="3">
    <location>
        <begin position="28"/>
        <end position="62"/>
    </location>
</feature>
<dbReference type="InterPro" id="IPR008972">
    <property type="entry name" value="Cupredoxin"/>
</dbReference>
<feature type="compositionally biased region" description="Low complexity" evidence="3">
    <location>
        <begin position="51"/>
        <end position="62"/>
    </location>
</feature>